<reference evidence="1 2" key="1">
    <citation type="submission" date="2021-04" db="EMBL/GenBank/DDBJ databases">
        <title>Genome analysis of Polyangium sp.</title>
        <authorList>
            <person name="Li Y."/>
            <person name="Wang J."/>
        </authorList>
    </citation>
    <scope>NUCLEOTIDE SEQUENCE [LARGE SCALE GENOMIC DNA]</scope>
    <source>
        <strain evidence="1 2">SDU14</strain>
    </source>
</reference>
<evidence type="ECO:0000313" key="2">
    <source>
        <dbReference type="Proteomes" id="UP001151081"/>
    </source>
</evidence>
<dbReference type="AlphaFoldDB" id="A0A9X4AVK0"/>
<accession>A0A9X4AVK0</accession>
<name>A0A9X4AVK0_9BACT</name>
<dbReference type="Proteomes" id="UP001151081">
    <property type="component" value="Unassembled WGS sequence"/>
</dbReference>
<proteinExistence type="predicted"/>
<dbReference type="EMBL" id="JAGTJJ010000038">
    <property type="protein sequence ID" value="MDC3986419.1"/>
    <property type="molecule type" value="Genomic_DNA"/>
</dbReference>
<protein>
    <submittedName>
        <fullName evidence="1">Uncharacterized protein</fullName>
    </submittedName>
</protein>
<gene>
    <name evidence="1" type="ORF">KEG57_38440</name>
</gene>
<organism evidence="1 2">
    <name type="scientific">Polyangium jinanense</name>
    <dbReference type="NCBI Taxonomy" id="2829994"/>
    <lineage>
        <taxon>Bacteria</taxon>
        <taxon>Pseudomonadati</taxon>
        <taxon>Myxococcota</taxon>
        <taxon>Polyangia</taxon>
        <taxon>Polyangiales</taxon>
        <taxon>Polyangiaceae</taxon>
        <taxon>Polyangium</taxon>
    </lineage>
</organism>
<comment type="caution">
    <text evidence="1">The sequence shown here is derived from an EMBL/GenBank/DDBJ whole genome shotgun (WGS) entry which is preliminary data.</text>
</comment>
<evidence type="ECO:0000313" key="1">
    <source>
        <dbReference type="EMBL" id="MDC3986419.1"/>
    </source>
</evidence>
<dbReference type="RefSeq" id="WP_272424421.1">
    <property type="nucleotide sequence ID" value="NZ_JAGTJJ010000038.1"/>
</dbReference>
<keyword evidence="2" id="KW-1185">Reference proteome</keyword>
<sequence length="95" mass="9620">MLNLVLAGAFAGTIDPGSGPLTSAGGTDAWLMKLGQTGEVRWAERMGGAQSETVHALAVNCQGRSAIVGSRVNPNGPDLFALDGPIEVFVSGLAP</sequence>